<sequence length="441" mass="50119">MGVDAVSPCDKGSLLPGEATNNRHISLYDDLIESTMSLVSPPLATSSSYTSTSTTSTKSRPPLNFHHLRPVHKLIFEQLKLIAPHRLLPLSRALYEELLPLVYSRIELDRYTAAKLFVGFLPLCPGGRNDSWRSGLRSKRKRLPSWPNLPPLINGIPRYHPLTPSTEDDDPFDTTEQYQHVASLRDSRKYNALLLTTHLTLRDPQSLSIICGAHIDLITHSPVIHYKNRDNALRRGSDEALHSWPLLNVETLRIGWDLMSYLADSHSPTPKYESVPICCIPFEVKHLEIELGELGDVKEEYLTRAVGELAGEFTLETLTLDTTESHGRRQSRADGDHRPSTVFIPIFDPPFPAQVICVRFGDSSSTEDIAQTLHHYIFEAIRRSGDVELPRLEFYTIEPDRMRREVEELRRNRPKELHGQGVVDERILDIKYHIYALEGDS</sequence>
<name>A0AAJ8LN52_9TREE</name>
<reference evidence="1" key="2">
    <citation type="submission" date="2024-01" db="EMBL/GenBank/DDBJ databases">
        <title>Comparative genomics of Cryptococcus and Kwoniella reveals pathogenesis evolution and contrasting modes of karyotype evolution via chromosome fusion or intercentromeric recombination.</title>
        <authorList>
            <person name="Coelho M.A."/>
            <person name="David-Palma M."/>
            <person name="Shea T."/>
            <person name="Bowers K."/>
            <person name="McGinley-Smith S."/>
            <person name="Mohammad A.W."/>
            <person name="Gnirke A."/>
            <person name="Yurkov A.M."/>
            <person name="Nowrousian M."/>
            <person name="Sun S."/>
            <person name="Cuomo C.A."/>
            <person name="Heitman J."/>
        </authorList>
    </citation>
    <scope>NUCLEOTIDE SEQUENCE</scope>
    <source>
        <strain evidence="1">CBS 12478</strain>
    </source>
</reference>
<dbReference type="RefSeq" id="XP_031860814.2">
    <property type="nucleotide sequence ID" value="XM_032005015.2"/>
</dbReference>
<proteinExistence type="predicted"/>
<keyword evidence="2" id="KW-1185">Reference proteome</keyword>
<organism evidence="1 2">
    <name type="scientific">Kwoniella shandongensis</name>
    <dbReference type="NCBI Taxonomy" id="1734106"/>
    <lineage>
        <taxon>Eukaryota</taxon>
        <taxon>Fungi</taxon>
        <taxon>Dikarya</taxon>
        <taxon>Basidiomycota</taxon>
        <taxon>Agaricomycotina</taxon>
        <taxon>Tremellomycetes</taxon>
        <taxon>Tremellales</taxon>
        <taxon>Cryptococcaceae</taxon>
        <taxon>Kwoniella</taxon>
    </lineage>
</organism>
<dbReference type="AlphaFoldDB" id="A0AAJ8LN52"/>
<dbReference type="GeneID" id="43589156"/>
<reference evidence="1" key="1">
    <citation type="submission" date="2017-08" db="EMBL/GenBank/DDBJ databases">
        <authorList>
            <person name="Cuomo C."/>
            <person name="Billmyre B."/>
            <person name="Heitman J."/>
        </authorList>
    </citation>
    <scope>NUCLEOTIDE SEQUENCE</scope>
    <source>
        <strain evidence="1">CBS 12478</strain>
    </source>
</reference>
<evidence type="ECO:0000313" key="2">
    <source>
        <dbReference type="Proteomes" id="UP000322225"/>
    </source>
</evidence>
<accession>A0AAJ8LN52</accession>
<dbReference type="KEGG" id="ksn:43589156"/>
<evidence type="ECO:0000313" key="1">
    <source>
        <dbReference type="EMBL" id="WWD21768.1"/>
    </source>
</evidence>
<dbReference type="Proteomes" id="UP000322225">
    <property type="component" value="Chromosome 11"/>
</dbReference>
<gene>
    <name evidence="1" type="ORF">CI109_106255</name>
</gene>
<protein>
    <submittedName>
        <fullName evidence="1">Uncharacterized protein</fullName>
    </submittedName>
</protein>
<dbReference type="EMBL" id="CP144061">
    <property type="protein sequence ID" value="WWD21768.1"/>
    <property type="molecule type" value="Genomic_DNA"/>
</dbReference>